<feature type="region of interest" description="Disordered" evidence="5">
    <location>
        <begin position="186"/>
        <end position="207"/>
    </location>
</feature>
<organism evidence="9 10">
    <name type="scientific">Enterococcus canis</name>
    <dbReference type="NCBI Taxonomy" id="214095"/>
    <lineage>
        <taxon>Bacteria</taxon>
        <taxon>Bacillati</taxon>
        <taxon>Bacillota</taxon>
        <taxon>Bacilli</taxon>
        <taxon>Lactobacillales</taxon>
        <taxon>Enterococcaceae</taxon>
        <taxon>Enterococcus</taxon>
    </lineage>
</organism>
<evidence type="ECO:0000313" key="9">
    <source>
        <dbReference type="EMBL" id="OJG17465.1"/>
    </source>
</evidence>
<evidence type="ECO:0000256" key="4">
    <source>
        <dbReference type="ARBA" id="ARBA00023088"/>
    </source>
</evidence>
<keyword evidence="4" id="KW-0572">Peptidoglycan-anchor</keyword>
<feature type="region of interest" description="Disordered" evidence="5">
    <location>
        <begin position="1103"/>
        <end position="1198"/>
    </location>
</feature>
<proteinExistence type="predicted"/>
<dbReference type="STRING" id="214095.RU97_GL002636"/>
<evidence type="ECO:0000259" key="8">
    <source>
        <dbReference type="Pfam" id="PF00746"/>
    </source>
</evidence>
<evidence type="ECO:0000256" key="6">
    <source>
        <dbReference type="SAM" id="Phobius"/>
    </source>
</evidence>
<evidence type="ECO:0000256" key="1">
    <source>
        <dbReference type="ARBA" id="ARBA00022512"/>
    </source>
</evidence>
<evidence type="ECO:0000256" key="2">
    <source>
        <dbReference type="ARBA" id="ARBA00022525"/>
    </source>
</evidence>
<accession>A0A1L8RCK5</accession>
<feature type="domain" description="Gram-positive cocci surface proteins LPxTG" evidence="8">
    <location>
        <begin position="1191"/>
        <end position="1229"/>
    </location>
</feature>
<dbReference type="AlphaFoldDB" id="A0A1L8RCK5"/>
<dbReference type="InterPro" id="IPR019931">
    <property type="entry name" value="LPXTG_anchor"/>
</dbReference>
<reference evidence="9 10" key="1">
    <citation type="submission" date="2014-12" db="EMBL/GenBank/DDBJ databases">
        <title>Draft genome sequences of 29 type strains of Enterococci.</title>
        <authorList>
            <person name="Zhong Z."/>
            <person name="Sun Z."/>
            <person name="Liu W."/>
            <person name="Zhang W."/>
            <person name="Zhang H."/>
        </authorList>
    </citation>
    <scope>NUCLEOTIDE SEQUENCE [LARGE SCALE GENOMIC DNA]</scope>
    <source>
        <strain evidence="9 10">DSM 17029</strain>
    </source>
</reference>
<feature type="compositionally biased region" description="Polar residues" evidence="5">
    <location>
        <begin position="1158"/>
        <end position="1173"/>
    </location>
</feature>
<name>A0A1L8RCK5_9ENTE</name>
<evidence type="ECO:0000256" key="7">
    <source>
        <dbReference type="SAM" id="SignalP"/>
    </source>
</evidence>
<dbReference type="NCBIfam" id="TIGR01167">
    <property type="entry name" value="LPXTG_anchor"/>
    <property type="match status" value="1"/>
</dbReference>
<dbReference type="Gene3D" id="2.170.15.10">
    <property type="entry name" value="Proaerolysin, chain A, domain 3"/>
    <property type="match status" value="1"/>
</dbReference>
<keyword evidence="6" id="KW-0472">Membrane</keyword>
<feature type="signal peptide" evidence="7">
    <location>
        <begin position="1"/>
        <end position="26"/>
    </location>
</feature>
<comment type="caution">
    <text evidence="9">The sequence shown here is derived from an EMBL/GenBank/DDBJ whole genome shotgun (WGS) entry which is preliminary data.</text>
</comment>
<protein>
    <recommendedName>
        <fullName evidence="8">Gram-positive cocci surface proteins LPxTG domain-containing protein</fullName>
    </recommendedName>
</protein>
<keyword evidence="6" id="KW-1133">Transmembrane helix</keyword>
<evidence type="ECO:0000313" key="10">
    <source>
        <dbReference type="Proteomes" id="UP000181884"/>
    </source>
</evidence>
<feature type="transmembrane region" description="Helical" evidence="6">
    <location>
        <begin position="1206"/>
        <end position="1224"/>
    </location>
</feature>
<keyword evidence="3 7" id="KW-0732">Signal</keyword>
<keyword evidence="10" id="KW-1185">Reference proteome</keyword>
<keyword evidence="1" id="KW-0134">Cell wall</keyword>
<dbReference type="SUPFAM" id="SSF56973">
    <property type="entry name" value="Aerolisin/ETX pore-forming domain"/>
    <property type="match status" value="1"/>
</dbReference>
<evidence type="ECO:0000256" key="3">
    <source>
        <dbReference type="ARBA" id="ARBA00022729"/>
    </source>
</evidence>
<gene>
    <name evidence="9" type="ORF">RU97_GL002636</name>
</gene>
<sequence>MKKQLFKTLGILMVCNTVLQAVPALATPISLEGNILSSQVFSNDEGSMEGNVIRDNVSGINYYNVESRNFSHYPDEFYKDLLFSKDTNTAIVDDQKESLALSWLTVASSISDQKGEKSDEGKFNTQMANIRNNFLKDKRKEPETLRNSYKKNHRNGDNDYDTTSDFFIASSLKDANDKLRNTLHKHYDNAGGGRDKGGSTRDLPEFTGSSKDETVLVNTFGTYKTSGTNKKGHYRAVAVVYHNFRLSPVMSNYFKENANLTSQNREDSSTRYASDVANMTDQEIQADQSISQSSSKSVSSSITGSESYGFEESITVGPDLSFLGIGASLEVGFTASQTIEKGWEKGEELTEETSRESAVGIALPPYTRVLMSQENYTEKNVMTYNCPVALNYDVTVVDYFLNPNNNDATAGAKVSAAFKGNTTNAQKDLVFRRQSNNDPQGINWDQLNSNANSAADFISGNVPMSVQGGSFDIVQNVVGSSVEGLVPVKPLDTIQTRKEFSDDYEYNMTIGESFYLDSIVLDGVNDVGAPYYGFSADKGNWSLVDETGAAMAETDIAKLTTDPLTNYTKFTANNPGRVYLKYVMDETAYLLNPVNEKEGYITNNHLAQTAYVPINILGEETAQPQYHIEVSGTLNGIVGADPVQIEAYLEAVTFNEDDVEVVRPIKWEAQRPSVVSIDEAGRIQFNKVGTHKIRAIDGEVKSDWIEVTAQEAAQPTTITVAPATDFAEVQYLTDGIFQYDFAALPVTVTDQYGQVMTVAGEWVDEAGNALTNGLFEATAAGTYQVYYQVGELRSEPVTVEVAARSLAEVEIAISGAAGHELALTDETVVFDLSAVQVQGYDQTGAVLPLAEGEWTCDGAVVTADQVIFDQAGDYFLSYVVAGVRSNEVRITVTAQALPTTLKVKGKVPVMTHEANETFNLDELELQLFDQKGQAMPVDPAKISYEITDTTVADVIKGKVHTVGEGNTTLTVAYAADYTETGKITSELPLIVRSQAKASRIDFHGSPRTGVFSTDYDLGEIGLAVYDQYGEKLAKPNKEDLTWHFAKAARVGASDNLADVALTQQTLHVPSSADNGDGVMEVQLVAEYQGAYSEPITLKFLAKGAADNEQESEENADQDKDTEKDTNSDTDKDAEKDSVNNQQEDEGQNNQDNGETAEKNGTQTSSEKAQTSLFGNRKKTNKPTSAVMSSGKKATGSLPNTGEQLDTFWHGAGILALLASLILFFKKKEDQSK</sequence>
<feature type="compositionally biased region" description="Basic and acidic residues" evidence="5">
    <location>
        <begin position="1116"/>
        <end position="1137"/>
    </location>
</feature>
<evidence type="ECO:0000256" key="5">
    <source>
        <dbReference type="SAM" id="MobiDB-lite"/>
    </source>
</evidence>
<keyword evidence="2" id="KW-0964">Secreted</keyword>
<dbReference type="EMBL" id="JXKH01000009">
    <property type="protein sequence ID" value="OJG17465.1"/>
    <property type="molecule type" value="Genomic_DNA"/>
</dbReference>
<dbReference type="RefSeq" id="WP_067396075.1">
    <property type="nucleotide sequence ID" value="NZ_JXKH01000009.1"/>
</dbReference>
<feature type="chain" id="PRO_5009879762" description="Gram-positive cocci surface proteins LPxTG domain-containing protein" evidence="7">
    <location>
        <begin position="27"/>
        <end position="1232"/>
    </location>
</feature>
<dbReference type="Pfam" id="PF00746">
    <property type="entry name" value="Gram_pos_anchor"/>
    <property type="match status" value="1"/>
</dbReference>
<keyword evidence="6" id="KW-0812">Transmembrane</keyword>
<dbReference type="Proteomes" id="UP000181884">
    <property type="component" value="Unassembled WGS sequence"/>
</dbReference>
<feature type="region of interest" description="Disordered" evidence="5">
    <location>
        <begin position="137"/>
        <end position="156"/>
    </location>
</feature>